<dbReference type="Gene3D" id="3.40.50.1820">
    <property type="entry name" value="alpha/beta hydrolase"/>
    <property type="match status" value="1"/>
</dbReference>
<dbReference type="EMBL" id="VSSQ01067259">
    <property type="protein sequence ID" value="MPN19664.1"/>
    <property type="molecule type" value="Genomic_DNA"/>
</dbReference>
<dbReference type="EC" id="3.1.1.72" evidence="3"/>
<proteinExistence type="predicted"/>
<dbReference type="AlphaFoldDB" id="A0A645G6A7"/>
<dbReference type="InterPro" id="IPR050300">
    <property type="entry name" value="GDXG_lipolytic_enzyme"/>
</dbReference>
<evidence type="ECO:0000256" key="1">
    <source>
        <dbReference type="ARBA" id="ARBA00022801"/>
    </source>
</evidence>
<accession>A0A645G6A7</accession>
<name>A0A645G6A7_9ZZZZ</name>
<feature type="domain" description="BD-FAE-like" evidence="2">
    <location>
        <begin position="6"/>
        <end position="185"/>
    </location>
</feature>
<dbReference type="SUPFAM" id="SSF53474">
    <property type="entry name" value="alpha/beta-Hydrolases"/>
    <property type="match status" value="1"/>
</dbReference>
<reference evidence="3" key="1">
    <citation type="submission" date="2019-08" db="EMBL/GenBank/DDBJ databases">
        <authorList>
            <person name="Kucharzyk K."/>
            <person name="Murdoch R.W."/>
            <person name="Higgins S."/>
            <person name="Loffler F."/>
        </authorList>
    </citation>
    <scope>NUCLEOTIDE SEQUENCE</scope>
</reference>
<organism evidence="3">
    <name type="scientific">bioreactor metagenome</name>
    <dbReference type="NCBI Taxonomy" id="1076179"/>
    <lineage>
        <taxon>unclassified sequences</taxon>
        <taxon>metagenomes</taxon>
        <taxon>ecological metagenomes</taxon>
    </lineage>
</organism>
<dbReference type="Pfam" id="PF20434">
    <property type="entry name" value="BD-FAE"/>
    <property type="match status" value="1"/>
</dbReference>
<dbReference type="InterPro" id="IPR049492">
    <property type="entry name" value="BD-FAE-like_dom"/>
</dbReference>
<comment type="caution">
    <text evidence="3">The sequence shown here is derived from an EMBL/GenBank/DDBJ whole genome shotgun (WGS) entry which is preliminary data.</text>
</comment>
<sequence>MLICPGGAYYMTSDREAEPIARYFMMLGYHAFVLRYTVAEHGPVGGEYVPLLDASRAMAYIRSRAAEWNMYTDKIGVIGFSAGGHLAASLGTMWQDEYVNRTLSLEYGANRPNAMILAYPVISGGTFAHRGSFCNLLGEADNDPERIKFWSLENHVTPLCPPSFVWHTASDDCVPVVNSLCFCTALSENNIPFELHVFPEGDHGLSTALREVRPVGEPLISRWLELCAVWLKGIFGV</sequence>
<dbReference type="GO" id="GO:0046555">
    <property type="term" value="F:acetylxylan esterase activity"/>
    <property type="evidence" value="ECO:0007669"/>
    <property type="project" value="UniProtKB-EC"/>
</dbReference>
<dbReference type="PANTHER" id="PTHR48081">
    <property type="entry name" value="AB HYDROLASE SUPERFAMILY PROTEIN C4A8.06C"/>
    <property type="match status" value="1"/>
</dbReference>
<dbReference type="PANTHER" id="PTHR48081:SF6">
    <property type="entry name" value="PEPTIDASE S9 PROLYL OLIGOPEPTIDASE CATALYTIC DOMAIN-CONTAINING PROTEIN"/>
    <property type="match status" value="1"/>
</dbReference>
<keyword evidence="1 3" id="KW-0378">Hydrolase</keyword>
<evidence type="ECO:0000259" key="2">
    <source>
        <dbReference type="Pfam" id="PF20434"/>
    </source>
</evidence>
<evidence type="ECO:0000313" key="3">
    <source>
        <dbReference type="EMBL" id="MPN19664.1"/>
    </source>
</evidence>
<protein>
    <submittedName>
        <fullName evidence="3">Acetylxylan esterase</fullName>
        <ecNumber evidence="3">3.1.1.72</ecNumber>
    </submittedName>
</protein>
<gene>
    <name evidence="3" type="primary">axeA1_4</name>
    <name evidence="3" type="ORF">SDC9_167036</name>
</gene>
<dbReference type="InterPro" id="IPR029058">
    <property type="entry name" value="AB_hydrolase_fold"/>
</dbReference>